<gene>
    <name evidence="7" type="ORF">N657DRAFT_584230</name>
</gene>
<feature type="transmembrane region" description="Helical" evidence="6">
    <location>
        <begin position="238"/>
        <end position="264"/>
    </location>
</feature>
<feature type="transmembrane region" description="Helical" evidence="6">
    <location>
        <begin position="81"/>
        <end position="101"/>
    </location>
</feature>
<keyword evidence="8" id="KW-1185">Reference proteome</keyword>
<keyword evidence="2 6" id="KW-0812">Transmembrane</keyword>
<dbReference type="EMBL" id="MU853284">
    <property type="protein sequence ID" value="KAK4118111.1"/>
    <property type="molecule type" value="Genomic_DNA"/>
</dbReference>
<name>A0AAN6TQ51_9PEZI</name>
<evidence type="ECO:0000256" key="5">
    <source>
        <dbReference type="SAM" id="MobiDB-lite"/>
    </source>
</evidence>
<proteinExistence type="predicted"/>
<feature type="transmembrane region" description="Helical" evidence="6">
    <location>
        <begin position="158"/>
        <end position="182"/>
    </location>
</feature>
<dbReference type="InterPro" id="IPR007568">
    <property type="entry name" value="RTA1"/>
</dbReference>
<feature type="transmembrane region" description="Helical" evidence="6">
    <location>
        <begin position="203"/>
        <end position="223"/>
    </location>
</feature>
<dbReference type="GeneID" id="87826504"/>
<reference evidence="7" key="2">
    <citation type="submission" date="2023-05" db="EMBL/GenBank/DDBJ databases">
        <authorList>
            <consortium name="Lawrence Berkeley National Laboratory"/>
            <person name="Steindorff A."/>
            <person name="Hensen N."/>
            <person name="Bonometti L."/>
            <person name="Westerberg I."/>
            <person name="Brannstrom I.O."/>
            <person name="Guillou S."/>
            <person name="Cros-Aarteil S."/>
            <person name="Calhoun S."/>
            <person name="Haridas S."/>
            <person name="Kuo A."/>
            <person name="Mondo S."/>
            <person name="Pangilinan J."/>
            <person name="Riley R."/>
            <person name="Labutti K."/>
            <person name="Andreopoulos B."/>
            <person name="Lipzen A."/>
            <person name="Chen C."/>
            <person name="Yanf M."/>
            <person name="Daum C."/>
            <person name="Ng V."/>
            <person name="Clum A."/>
            <person name="Ohm R."/>
            <person name="Martin F."/>
            <person name="Silar P."/>
            <person name="Natvig D."/>
            <person name="Lalanne C."/>
            <person name="Gautier V."/>
            <person name="Ament-Velasquez S.L."/>
            <person name="Kruys A."/>
            <person name="Hutchinson M.I."/>
            <person name="Powell A.J."/>
            <person name="Barry K."/>
            <person name="Miller A.N."/>
            <person name="Grigoriev I.V."/>
            <person name="Debuchy R."/>
            <person name="Gladieux P."/>
            <person name="Thoren M.H."/>
            <person name="Johannesson H."/>
        </authorList>
    </citation>
    <scope>NUCLEOTIDE SEQUENCE</scope>
    <source>
        <strain evidence="7">CBS 731.68</strain>
    </source>
</reference>
<comment type="caution">
    <text evidence="7">The sequence shown here is derived from an EMBL/GenBank/DDBJ whole genome shotgun (WGS) entry which is preliminary data.</text>
</comment>
<keyword evidence="4 6" id="KW-0472">Membrane</keyword>
<evidence type="ECO:0000256" key="2">
    <source>
        <dbReference type="ARBA" id="ARBA00022692"/>
    </source>
</evidence>
<dbReference type="RefSeq" id="XP_062641884.1">
    <property type="nucleotide sequence ID" value="XM_062789734.1"/>
</dbReference>
<dbReference type="GO" id="GO:0016020">
    <property type="term" value="C:membrane"/>
    <property type="evidence" value="ECO:0007669"/>
    <property type="project" value="UniProtKB-SubCell"/>
</dbReference>
<evidence type="ECO:0000256" key="3">
    <source>
        <dbReference type="ARBA" id="ARBA00022989"/>
    </source>
</evidence>
<dbReference type="Proteomes" id="UP001302602">
    <property type="component" value="Unassembled WGS sequence"/>
</dbReference>
<keyword evidence="3 6" id="KW-1133">Transmembrane helix</keyword>
<protein>
    <submittedName>
        <fullName evidence="7">RTA1-domain-containing protein</fullName>
    </submittedName>
</protein>
<feature type="transmembrane region" description="Helical" evidence="6">
    <location>
        <begin position="121"/>
        <end position="138"/>
    </location>
</feature>
<evidence type="ECO:0000313" key="7">
    <source>
        <dbReference type="EMBL" id="KAK4118111.1"/>
    </source>
</evidence>
<evidence type="ECO:0000313" key="8">
    <source>
        <dbReference type="Proteomes" id="UP001302602"/>
    </source>
</evidence>
<feature type="transmembrane region" description="Helical" evidence="6">
    <location>
        <begin position="15"/>
        <end position="35"/>
    </location>
</feature>
<evidence type="ECO:0000256" key="1">
    <source>
        <dbReference type="ARBA" id="ARBA00004141"/>
    </source>
</evidence>
<evidence type="ECO:0000256" key="6">
    <source>
        <dbReference type="SAM" id="Phobius"/>
    </source>
</evidence>
<dbReference type="Pfam" id="PF04479">
    <property type="entry name" value="RTA1"/>
    <property type="match status" value="1"/>
</dbReference>
<organism evidence="7 8">
    <name type="scientific">Parathielavia appendiculata</name>
    <dbReference type="NCBI Taxonomy" id="2587402"/>
    <lineage>
        <taxon>Eukaryota</taxon>
        <taxon>Fungi</taxon>
        <taxon>Dikarya</taxon>
        <taxon>Ascomycota</taxon>
        <taxon>Pezizomycotina</taxon>
        <taxon>Sordariomycetes</taxon>
        <taxon>Sordariomycetidae</taxon>
        <taxon>Sordariales</taxon>
        <taxon>Chaetomiaceae</taxon>
        <taxon>Parathielavia</taxon>
    </lineage>
</organism>
<accession>A0AAN6TQ51</accession>
<dbReference type="AlphaFoldDB" id="A0AAN6TQ51"/>
<reference evidence="7" key="1">
    <citation type="journal article" date="2023" name="Mol. Phylogenet. Evol.">
        <title>Genome-scale phylogeny and comparative genomics of the fungal order Sordariales.</title>
        <authorList>
            <person name="Hensen N."/>
            <person name="Bonometti L."/>
            <person name="Westerberg I."/>
            <person name="Brannstrom I.O."/>
            <person name="Guillou S."/>
            <person name="Cros-Aarteil S."/>
            <person name="Calhoun S."/>
            <person name="Haridas S."/>
            <person name="Kuo A."/>
            <person name="Mondo S."/>
            <person name="Pangilinan J."/>
            <person name="Riley R."/>
            <person name="LaButti K."/>
            <person name="Andreopoulos B."/>
            <person name="Lipzen A."/>
            <person name="Chen C."/>
            <person name="Yan M."/>
            <person name="Daum C."/>
            <person name="Ng V."/>
            <person name="Clum A."/>
            <person name="Steindorff A."/>
            <person name="Ohm R.A."/>
            <person name="Martin F."/>
            <person name="Silar P."/>
            <person name="Natvig D.O."/>
            <person name="Lalanne C."/>
            <person name="Gautier V."/>
            <person name="Ament-Velasquez S.L."/>
            <person name="Kruys A."/>
            <person name="Hutchinson M.I."/>
            <person name="Powell A.J."/>
            <person name="Barry K."/>
            <person name="Miller A.N."/>
            <person name="Grigoriev I.V."/>
            <person name="Debuchy R."/>
            <person name="Gladieux P."/>
            <person name="Hiltunen Thoren M."/>
            <person name="Johannesson H."/>
        </authorList>
    </citation>
    <scope>NUCLEOTIDE SEQUENCE</scope>
    <source>
        <strain evidence="7">CBS 731.68</strain>
    </source>
</reference>
<dbReference type="PANTHER" id="PTHR31465:SF32">
    <property type="entry name" value="DOMAIN PROTEIN, PUTATIVE-RELATED"/>
    <property type="match status" value="1"/>
</dbReference>
<feature type="transmembrane region" description="Helical" evidence="6">
    <location>
        <begin position="42"/>
        <end position="61"/>
    </location>
</feature>
<comment type="subcellular location">
    <subcellularLocation>
        <location evidence="1">Membrane</location>
        <topology evidence="1">Multi-pass membrane protein</topology>
    </subcellularLocation>
</comment>
<dbReference type="PANTHER" id="PTHR31465">
    <property type="entry name" value="PROTEIN RTA1-RELATED"/>
    <property type="match status" value="1"/>
</dbReference>
<sequence length="307" mass="34048">MADEPTSLWMYNPSFPLAVLATVIYGLVFFAIFYLTVIKHRAWFFLCVVIGAAIEVVGYGLRCYSVKKPTLVGPMAATLSLVVIAPVFVAAGNYLLIGRLIRAVLDHSRTGHRVFGVPGRLITRIFVILDVITCLIQGNGSGIASSVEWVGKTADVGIYILLGGLGLQAVAFSFFLCIFARFHYLATKKGLADVNAPVGWQRVVVAVYVSSFLILIRCIYRVAEFAEGTEGYAFRHEWLFWIFEAVPMLVAIGVFCVIHPSAYLGRDGARSRIREKVQVGEPEEAPTELFDTLPQRPSMSSRRHEHW</sequence>
<evidence type="ECO:0000256" key="4">
    <source>
        <dbReference type="ARBA" id="ARBA00023136"/>
    </source>
</evidence>
<feature type="region of interest" description="Disordered" evidence="5">
    <location>
        <begin position="277"/>
        <end position="307"/>
    </location>
</feature>